<name>A0ABW2RLA6_9BACL</name>
<reference evidence="3" key="1">
    <citation type="journal article" date="2019" name="Int. J. Syst. Evol. Microbiol.">
        <title>The Global Catalogue of Microorganisms (GCM) 10K type strain sequencing project: providing services to taxonomists for standard genome sequencing and annotation.</title>
        <authorList>
            <consortium name="The Broad Institute Genomics Platform"/>
            <consortium name="The Broad Institute Genome Sequencing Center for Infectious Disease"/>
            <person name="Wu L."/>
            <person name="Ma J."/>
        </authorList>
    </citation>
    <scope>NUCLEOTIDE SEQUENCE [LARGE SCALE GENOMIC DNA]</scope>
    <source>
        <strain evidence="3">CGMCC 1.12942</strain>
    </source>
</reference>
<dbReference type="InterPro" id="IPR054817">
    <property type="entry name" value="Glycosyl_F510_1955-like"/>
</dbReference>
<feature type="chain" id="PRO_5046289825" evidence="1">
    <location>
        <begin position="23"/>
        <end position="302"/>
    </location>
</feature>
<dbReference type="SUPFAM" id="SSF110296">
    <property type="entry name" value="Oligoxyloglucan reducing end-specific cellobiohydrolase"/>
    <property type="match status" value="1"/>
</dbReference>
<accession>A0ABW2RLA6</accession>
<feature type="signal peptide" evidence="1">
    <location>
        <begin position="1"/>
        <end position="22"/>
    </location>
</feature>
<evidence type="ECO:0000313" key="3">
    <source>
        <dbReference type="Proteomes" id="UP001596500"/>
    </source>
</evidence>
<dbReference type="CDD" id="cd15482">
    <property type="entry name" value="Sialidase_non-viral"/>
    <property type="match status" value="1"/>
</dbReference>
<dbReference type="RefSeq" id="WP_379865302.1">
    <property type="nucleotide sequence ID" value="NZ_JBHTBW010000038.1"/>
</dbReference>
<protein>
    <submittedName>
        <fullName evidence="2">F510_1955 family glycosylhydrolase</fullName>
    </submittedName>
</protein>
<organism evidence="2 3">
    <name type="scientific">Laceyella putida</name>
    <dbReference type="NCBI Taxonomy" id="110101"/>
    <lineage>
        <taxon>Bacteria</taxon>
        <taxon>Bacillati</taxon>
        <taxon>Bacillota</taxon>
        <taxon>Bacilli</taxon>
        <taxon>Bacillales</taxon>
        <taxon>Thermoactinomycetaceae</taxon>
        <taxon>Laceyella</taxon>
    </lineage>
</organism>
<dbReference type="PROSITE" id="PS51257">
    <property type="entry name" value="PROKAR_LIPOPROTEIN"/>
    <property type="match status" value="1"/>
</dbReference>
<comment type="caution">
    <text evidence="2">The sequence shown here is derived from an EMBL/GenBank/DDBJ whole genome shotgun (WGS) entry which is preliminary data.</text>
</comment>
<sequence>MFRLKMAAFLLISSLLFLSACSGTKETTFSAEHIHGFSYTADGKQLLTATHDGLYAYANGKWSGPIGEPQDLMGFSLTEKGIFSSGHPAPDSDKTNPLGLVQSVDNGETWKTIGFEGESDFHNMTAGFKTGAIYILNEQPNSKMGTGLYMSKDSGKTWTPASMQGVVGNKLISMGAHASEAKTLAMGTDLGLYLSTDGGNRFNEALGGMQITSILFDRKDPEQVWIGGVTDHPVLVRFNMKTKQKEELSLPIKGSDDVVQFIAQQPNNPKQMAIVTFKKHIYVSSDGGHKWTQIVKEGQSIK</sequence>
<evidence type="ECO:0000313" key="2">
    <source>
        <dbReference type="EMBL" id="MFC7441823.1"/>
    </source>
</evidence>
<dbReference type="Proteomes" id="UP001596500">
    <property type="component" value="Unassembled WGS sequence"/>
</dbReference>
<dbReference type="Gene3D" id="2.130.10.10">
    <property type="entry name" value="YVTN repeat-like/Quinoprotein amine dehydrogenase"/>
    <property type="match status" value="1"/>
</dbReference>
<keyword evidence="3" id="KW-1185">Reference proteome</keyword>
<gene>
    <name evidence="2" type="ORF">ACFQNG_12040</name>
</gene>
<dbReference type="NCBIfam" id="NF045728">
    <property type="entry name" value="glycosyl_F510_1955"/>
    <property type="match status" value="1"/>
</dbReference>
<proteinExistence type="predicted"/>
<dbReference type="InterPro" id="IPR015943">
    <property type="entry name" value="WD40/YVTN_repeat-like_dom_sf"/>
</dbReference>
<dbReference type="EMBL" id="JBHTBW010000038">
    <property type="protein sequence ID" value="MFC7441823.1"/>
    <property type="molecule type" value="Genomic_DNA"/>
</dbReference>
<evidence type="ECO:0000256" key="1">
    <source>
        <dbReference type="SAM" id="SignalP"/>
    </source>
</evidence>
<keyword evidence="1" id="KW-0732">Signal</keyword>